<organism evidence="1 2">
    <name type="scientific">Peronosclerospora sorghi</name>
    <dbReference type="NCBI Taxonomy" id="230839"/>
    <lineage>
        <taxon>Eukaryota</taxon>
        <taxon>Sar</taxon>
        <taxon>Stramenopiles</taxon>
        <taxon>Oomycota</taxon>
        <taxon>Peronosporomycetes</taxon>
        <taxon>Peronosporales</taxon>
        <taxon>Peronosporaceae</taxon>
        <taxon>Peronosclerospora</taxon>
    </lineage>
</organism>
<dbReference type="EMBL" id="CM047591">
    <property type="protein sequence ID" value="KAI9918903.1"/>
    <property type="molecule type" value="Genomic_DNA"/>
</dbReference>
<dbReference type="Proteomes" id="UP001163321">
    <property type="component" value="Chromosome 12"/>
</dbReference>
<evidence type="ECO:0000313" key="2">
    <source>
        <dbReference type="Proteomes" id="UP001163321"/>
    </source>
</evidence>
<reference evidence="1 2" key="1">
    <citation type="journal article" date="2022" name="bioRxiv">
        <title>The genome of the oomycete Peronosclerospora sorghi, a cosmopolitan pathogen of maize and sorghum, is inflated with dispersed pseudogenes.</title>
        <authorList>
            <person name="Fletcher K."/>
            <person name="Martin F."/>
            <person name="Isakeit T."/>
            <person name="Cavanaugh K."/>
            <person name="Magill C."/>
            <person name="Michelmore R."/>
        </authorList>
    </citation>
    <scope>NUCLEOTIDE SEQUENCE [LARGE SCALE GENOMIC DNA]</scope>
    <source>
        <strain evidence="1">P6</strain>
    </source>
</reference>
<gene>
    <name evidence="1" type="ORF">PsorP6_012080</name>
</gene>
<keyword evidence="2" id="KW-1185">Reference proteome</keyword>
<name>A0ACC0WLW5_9STRA</name>
<comment type="caution">
    <text evidence="1">The sequence shown here is derived from an EMBL/GenBank/DDBJ whole genome shotgun (WGS) entry which is preliminary data.</text>
</comment>
<evidence type="ECO:0000313" key="1">
    <source>
        <dbReference type="EMBL" id="KAI9918903.1"/>
    </source>
</evidence>
<accession>A0ACC0WLW5</accession>
<protein>
    <submittedName>
        <fullName evidence="1">Uncharacterized protein</fullName>
    </submittedName>
</protein>
<sequence>MKSSLAVAAATAFSCSFIVSQAKESGSLDLFLVLATGKDNSCHENTSKDMCLKNHCAWCVCAAVPSSCYSLEEADQLPPAVFECAKGPKITSWELEKVTSTSAELNSLFQAWKVEHGKSYDSDAEDELRRGIFEVNARSVAAHNSKEDKSFTMELNEFADTTWVEFQSWYLGDPQECSATTVEKDELYIDVPDVKDWREDGVVSPVKNQGKCGSCWTFSTTGCLESHVKLKHGKFTLLSEQNLLDCAQDFDNHGCHGGLPSHAFEYIKYNGGLDTEETYPYEAKNGKCRFNTYHVGVQVDQVVNITMRDEKALKSAVGTVGPVSVAFQVVSDFRFYKSGVYESTKCRDGEKDVNHAVLAVGYGVEEGEAHWIVKNSWGVKWGDKGFFKIARGRNMCGIAVCASYPVIV</sequence>
<proteinExistence type="predicted"/>